<evidence type="ECO:0000256" key="3">
    <source>
        <dbReference type="ARBA" id="ARBA00022475"/>
    </source>
</evidence>
<evidence type="ECO:0000256" key="2">
    <source>
        <dbReference type="ARBA" id="ARBA00004236"/>
    </source>
</evidence>
<keyword evidence="7" id="KW-0472">Membrane</keyword>
<keyword evidence="5" id="KW-1133">Transmembrane helix</keyword>
<sequence>MRNEEDLHTLTGAYALHALGREELTAFTAHLAQCASCRQEVAEFSGTTARLAAAVSTAPPPRMKDAVLHGIDSVRQLPPRLPADERPRTVSGVLRRKAGPLALAASLVAAASFGGLAVWQHQQTEEAQQRAQGTELRMRDLTSVLAAPDARTVHGRTSTGAVTSVVSSQRQDKAVFVGTGLPEPGPGRTYQLWYDDHGTMRPAGLVDSDGATLLQGDLRKASGVGLTLEPAGGSPQPTTAPLMLLALPA</sequence>
<dbReference type="Pfam" id="PF10099">
    <property type="entry name" value="RskA_C"/>
    <property type="match status" value="1"/>
</dbReference>
<evidence type="ECO:0000256" key="6">
    <source>
        <dbReference type="ARBA" id="ARBA00023015"/>
    </source>
</evidence>
<dbReference type="Gene3D" id="1.10.10.1320">
    <property type="entry name" value="Anti-sigma factor, zinc-finger domain"/>
    <property type="match status" value="1"/>
</dbReference>
<evidence type="ECO:0000256" key="7">
    <source>
        <dbReference type="ARBA" id="ARBA00023136"/>
    </source>
</evidence>
<dbReference type="Pfam" id="PF13490">
    <property type="entry name" value="zf-HC2"/>
    <property type="match status" value="1"/>
</dbReference>
<evidence type="ECO:0000256" key="10">
    <source>
        <dbReference type="ARBA" id="ARBA00030803"/>
    </source>
</evidence>
<keyword evidence="3" id="KW-1003">Cell membrane</keyword>
<dbReference type="InterPro" id="IPR018764">
    <property type="entry name" value="RskA_C"/>
</dbReference>
<feature type="domain" description="Putative zinc-finger" evidence="12">
    <location>
        <begin position="8"/>
        <end position="38"/>
    </location>
</feature>
<evidence type="ECO:0000256" key="1">
    <source>
        <dbReference type="ARBA" id="ARBA00004167"/>
    </source>
</evidence>
<accession>A0ABZ1RFG5</accession>
<keyword evidence="14" id="KW-1185">Reference proteome</keyword>
<dbReference type="PANTHER" id="PTHR37461:SF1">
    <property type="entry name" value="ANTI-SIGMA-K FACTOR RSKA"/>
    <property type="match status" value="1"/>
</dbReference>
<protein>
    <recommendedName>
        <fullName evidence="10">Regulator of SigK</fullName>
    </recommendedName>
    <alternativeName>
        <fullName evidence="9">Sigma-K anti-sigma factor RskA</fullName>
    </alternativeName>
</protein>
<dbReference type="InterPro" id="IPR041916">
    <property type="entry name" value="Anti_sigma_zinc_sf"/>
</dbReference>
<keyword evidence="8" id="KW-0804">Transcription</keyword>
<dbReference type="EMBL" id="CP108057">
    <property type="protein sequence ID" value="WUO45255.1"/>
    <property type="molecule type" value="Genomic_DNA"/>
</dbReference>
<evidence type="ECO:0000313" key="14">
    <source>
        <dbReference type="Proteomes" id="UP001432075"/>
    </source>
</evidence>
<evidence type="ECO:0000259" key="12">
    <source>
        <dbReference type="Pfam" id="PF13490"/>
    </source>
</evidence>
<dbReference type="RefSeq" id="WP_271244897.1">
    <property type="nucleotide sequence ID" value="NZ_CP108057.1"/>
</dbReference>
<evidence type="ECO:0000256" key="8">
    <source>
        <dbReference type="ARBA" id="ARBA00023163"/>
    </source>
</evidence>
<evidence type="ECO:0000256" key="9">
    <source>
        <dbReference type="ARBA" id="ARBA00029829"/>
    </source>
</evidence>
<dbReference type="InterPro" id="IPR051474">
    <property type="entry name" value="Anti-sigma-K/W_factor"/>
</dbReference>
<name>A0ABZ1RFG5_9ACTN</name>
<keyword evidence="6" id="KW-0805">Transcription regulation</keyword>
<proteinExistence type="predicted"/>
<comment type="subcellular location">
    <subcellularLocation>
        <location evidence="2">Cell membrane</location>
    </subcellularLocation>
    <subcellularLocation>
        <location evidence="1">Membrane</location>
        <topology evidence="1">Single-pass membrane protein</topology>
    </subcellularLocation>
</comment>
<evidence type="ECO:0000256" key="5">
    <source>
        <dbReference type="ARBA" id="ARBA00022989"/>
    </source>
</evidence>
<reference evidence="13" key="1">
    <citation type="submission" date="2022-10" db="EMBL/GenBank/DDBJ databases">
        <title>The complete genomes of actinobacterial strains from the NBC collection.</title>
        <authorList>
            <person name="Joergensen T.S."/>
            <person name="Alvarez Arevalo M."/>
            <person name="Sterndorff E.B."/>
            <person name="Faurdal D."/>
            <person name="Vuksanovic O."/>
            <person name="Mourched A.-S."/>
            <person name="Charusanti P."/>
            <person name="Shaw S."/>
            <person name="Blin K."/>
            <person name="Weber T."/>
        </authorList>
    </citation>
    <scope>NUCLEOTIDE SEQUENCE</scope>
    <source>
        <strain evidence="13">NBC_00283</strain>
    </source>
</reference>
<dbReference type="InterPro" id="IPR027383">
    <property type="entry name" value="Znf_put"/>
</dbReference>
<organism evidence="13 14">
    <name type="scientific">Streptomyces goshikiensis</name>
    <dbReference type="NCBI Taxonomy" id="1942"/>
    <lineage>
        <taxon>Bacteria</taxon>
        <taxon>Bacillati</taxon>
        <taxon>Actinomycetota</taxon>
        <taxon>Actinomycetes</taxon>
        <taxon>Kitasatosporales</taxon>
        <taxon>Streptomycetaceae</taxon>
        <taxon>Streptomyces</taxon>
    </lineage>
</organism>
<dbReference type="GeneID" id="91412984"/>
<keyword evidence="4" id="KW-0812">Transmembrane</keyword>
<evidence type="ECO:0000259" key="11">
    <source>
        <dbReference type="Pfam" id="PF10099"/>
    </source>
</evidence>
<evidence type="ECO:0000256" key="4">
    <source>
        <dbReference type="ARBA" id="ARBA00022692"/>
    </source>
</evidence>
<feature type="domain" description="Anti-sigma K factor RskA C-terminal" evidence="11">
    <location>
        <begin position="103"/>
        <end position="241"/>
    </location>
</feature>
<gene>
    <name evidence="13" type="ORF">OHU17_05140</name>
</gene>
<dbReference type="PANTHER" id="PTHR37461">
    <property type="entry name" value="ANTI-SIGMA-K FACTOR RSKA"/>
    <property type="match status" value="1"/>
</dbReference>
<evidence type="ECO:0000313" key="13">
    <source>
        <dbReference type="EMBL" id="WUO45255.1"/>
    </source>
</evidence>
<dbReference type="Proteomes" id="UP001432075">
    <property type="component" value="Chromosome"/>
</dbReference>